<reference evidence="2 3" key="1">
    <citation type="submission" date="2019-04" db="EMBL/GenBank/DDBJ databases">
        <authorList>
            <consortium name="Pathogen Informatics"/>
        </authorList>
    </citation>
    <scope>NUCLEOTIDE SEQUENCE [LARGE SCALE GENOMIC DNA]</scope>
    <source>
        <strain evidence="2 3">GPSC559</strain>
    </source>
</reference>
<dbReference type="AlphaFoldDB" id="A0A4U8X6W9"/>
<feature type="domain" description="Glycosyltransferase 2-like" evidence="1">
    <location>
        <begin position="11"/>
        <end position="119"/>
    </location>
</feature>
<proteinExistence type="predicted"/>
<dbReference type="PANTHER" id="PTHR22916">
    <property type="entry name" value="GLYCOSYLTRANSFERASE"/>
    <property type="match status" value="1"/>
</dbReference>
<organism evidence="2 3">
    <name type="scientific">Streptococcus pneumoniae</name>
    <dbReference type="NCBI Taxonomy" id="1313"/>
    <lineage>
        <taxon>Bacteria</taxon>
        <taxon>Bacillati</taxon>
        <taxon>Bacillota</taxon>
        <taxon>Bacilli</taxon>
        <taxon>Lactobacillales</taxon>
        <taxon>Streptococcaceae</taxon>
        <taxon>Streptococcus</taxon>
    </lineage>
</organism>
<evidence type="ECO:0000259" key="1">
    <source>
        <dbReference type="Pfam" id="PF00535"/>
    </source>
</evidence>
<name>A0A4U8X6W9_STREE</name>
<protein>
    <submittedName>
        <fullName evidence="2">Glycosyltransferase</fullName>
    </submittedName>
</protein>
<dbReference type="SUPFAM" id="SSF53448">
    <property type="entry name" value="Nucleotide-diphospho-sugar transferases"/>
    <property type="match status" value="1"/>
</dbReference>
<keyword evidence="2" id="KW-0808">Transferase</keyword>
<dbReference type="Proteomes" id="UP000310997">
    <property type="component" value="Unassembled WGS sequence"/>
</dbReference>
<dbReference type="EMBL" id="CABDLL010000004">
    <property type="protein sequence ID" value="VTE37540.1"/>
    <property type="molecule type" value="Genomic_DNA"/>
</dbReference>
<gene>
    <name evidence="2" type="primary">kfoC_2</name>
    <name evidence="2" type="ORF">SAMEA4038883_00738</name>
</gene>
<dbReference type="CDD" id="cd00761">
    <property type="entry name" value="Glyco_tranf_GTA_type"/>
    <property type="match status" value="1"/>
</dbReference>
<dbReference type="Gene3D" id="3.90.550.10">
    <property type="entry name" value="Spore Coat Polysaccharide Biosynthesis Protein SpsA, Chain A"/>
    <property type="match status" value="1"/>
</dbReference>
<dbReference type="InterPro" id="IPR029044">
    <property type="entry name" value="Nucleotide-diphossugar_trans"/>
</dbReference>
<accession>A0A4U8X6W9</accession>
<dbReference type="InterPro" id="IPR001173">
    <property type="entry name" value="Glyco_trans_2-like"/>
</dbReference>
<sequence>MDRNIDQELVSIIIPTHNRYESLIRAVKSCLHQSYKNIEVIIIDDNYSNVNLRNKIIHQFGYTNHRIKLILSNEDLGATNARNIGIKNSRGKYISFLDDDDEYMPDRILKLMACFKKSRMKNLALVYSYGIIIYPNGTREEEKTDFVGNPLFVQMVHIRTVLFY</sequence>
<evidence type="ECO:0000313" key="2">
    <source>
        <dbReference type="EMBL" id="VTE37540.1"/>
    </source>
</evidence>
<evidence type="ECO:0000313" key="3">
    <source>
        <dbReference type="Proteomes" id="UP000310997"/>
    </source>
</evidence>
<dbReference type="PANTHER" id="PTHR22916:SF3">
    <property type="entry name" value="UDP-GLCNAC:BETAGAL BETA-1,3-N-ACETYLGLUCOSAMINYLTRANSFERASE-LIKE PROTEIN 1"/>
    <property type="match status" value="1"/>
</dbReference>
<dbReference type="Pfam" id="PF00535">
    <property type="entry name" value="Glycos_transf_2"/>
    <property type="match status" value="1"/>
</dbReference>
<dbReference type="GO" id="GO:0016758">
    <property type="term" value="F:hexosyltransferase activity"/>
    <property type="evidence" value="ECO:0007669"/>
    <property type="project" value="UniProtKB-ARBA"/>
</dbReference>